<feature type="signal peptide" evidence="1">
    <location>
        <begin position="1"/>
        <end position="20"/>
    </location>
</feature>
<evidence type="ECO:0000256" key="1">
    <source>
        <dbReference type="SAM" id="SignalP"/>
    </source>
</evidence>
<dbReference type="Gene3D" id="2.40.160.130">
    <property type="entry name" value="Capsule assembly protein Wzi"/>
    <property type="match status" value="1"/>
</dbReference>
<proteinExistence type="predicted"/>
<reference evidence="3" key="1">
    <citation type="journal article" date="2019" name="Int. J. Syst. Evol. Microbiol.">
        <title>The Global Catalogue of Microorganisms (GCM) 10K type strain sequencing project: providing services to taxonomists for standard genome sequencing and annotation.</title>
        <authorList>
            <consortium name="The Broad Institute Genomics Platform"/>
            <consortium name="The Broad Institute Genome Sequencing Center for Infectious Disease"/>
            <person name="Wu L."/>
            <person name="Ma J."/>
        </authorList>
    </citation>
    <scope>NUCLEOTIDE SEQUENCE [LARGE SCALE GENOMIC DNA]</scope>
    <source>
        <strain evidence="3">KCTC 52925</strain>
    </source>
</reference>
<name>A0ABW5XBZ2_9FLAO</name>
<protein>
    <submittedName>
        <fullName evidence="2">Capsule assembly Wzi family protein</fullName>
    </submittedName>
</protein>
<evidence type="ECO:0000313" key="3">
    <source>
        <dbReference type="Proteomes" id="UP001597438"/>
    </source>
</evidence>
<comment type="caution">
    <text evidence="2">The sequence shown here is derived from an EMBL/GenBank/DDBJ whole genome shotgun (WGS) entry which is preliminary data.</text>
</comment>
<keyword evidence="3" id="KW-1185">Reference proteome</keyword>
<gene>
    <name evidence="2" type="ORF">ACFSYS_16520</name>
</gene>
<dbReference type="Proteomes" id="UP001597438">
    <property type="component" value="Unassembled WGS sequence"/>
</dbReference>
<accession>A0ABW5XBZ2</accession>
<evidence type="ECO:0000313" key="2">
    <source>
        <dbReference type="EMBL" id="MFD2834898.1"/>
    </source>
</evidence>
<dbReference type="EMBL" id="JBHUOJ010000037">
    <property type="protein sequence ID" value="MFD2834898.1"/>
    <property type="molecule type" value="Genomic_DNA"/>
</dbReference>
<organism evidence="2 3">
    <name type="scientific">Christiangramia antarctica</name>
    <dbReference type="NCBI Taxonomy" id="2058158"/>
    <lineage>
        <taxon>Bacteria</taxon>
        <taxon>Pseudomonadati</taxon>
        <taxon>Bacteroidota</taxon>
        <taxon>Flavobacteriia</taxon>
        <taxon>Flavobacteriales</taxon>
        <taxon>Flavobacteriaceae</taxon>
        <taxon>Christiangramia</taxon>
    </lineage>
</organism>
<sequence>MKKKRLLLIIFFVSFKFGFAQNDFSGSISLNGFYANQDDLPFWFYHNQNGQISVGSSFAGLTSLEFSRDLTRNLDIKIGGGLFYDDYKSHFRASELFWEINYRRLKFVIGKKQRPLYYDGLSATNENFAWSNNSQALPGLKLSLNEPLNIFPKLALDFSWAEYIIDDNKYKKYPKLHHKSFHLIYSEENKFSIRAGIQHYAQWGGKSKSLINQPEGLKDYLKVVFGREGGENANLADQQNVLGNHLGVYELNLNYLTSGLDLGFIYNHFFEDGSGSRFANFPDGRYGIFVKSRRAGTFFQSVIYEFYHTLDQSKSAKIHNFDNYFNSGPYQSAWAYQKRIIGLPFFKYDEGQDLVFASKFQAHHAGFNGLLKTSYKNLPFKFMLSRINYKSDPTAKAGEISRNTYLYFDISLSEFGLDFKPIFGAEYSTLAKPIYGTGLQVIKSF</sequence>
<dbReference type="RefSeq" id="WP_251740041.1">
    <property type="nucleotide sequence ID" value="NZ_JBHUOJ010000037.1"/>
</dbReference>
<dbReference type="InterPro" id="IPR038636">
    <property type="entry name" value="Wzi_sf"/>
</dbReference>
<keyword evidence="1" id="KW-0732">Signal</keyword>
<feature type="chain" id="PRO_5045458881" evidence="1">
    <location>
        <begin position="21"/>
        <end position="445"/>
    </location>
</feature>